<proteinExistence type="predicted"/>
<evidence type="ECO:0000313" key="2">
    <source>
        <dbReference type="EMBL" id="KAL2073571.1"/>
    </source>
</evidence>
<dbReference type="Proteomes" id="UP001595075">
    <property type="component" value="Unassembled WGS sequence"/>
</dbReference>
<protein>
    <submittedName>
        <fullName evidence="2">Uncharacterized protein</fullName>
    </submittedName>
</protein>
<evidence type="ECO:0000256" key="1">
    <source>
        <dbReference type="SAM" id="MobiDB-lite"/>
    </source>
</evidence>
<keyword evidence="3" id="KW-1185">Reference proteome</keyword>
<accession>A0ABR4CUD8</accession>
<name>A0ABR4CUD8_9HELO</name>
<evidence type="ECO:0000313" key="3">
    <source>
        <dbReference type="Proteomes" id="UP001595075"/>
    </source>
</evidence>
<sequence>MPLSTCMHRLHVIQPSDSRSSKEKRATGSTRSLIQCGRKQLEVPNHVCVTHRSSHEDCDHIKQKINARVRILGSPSQPVSDGDIE</sequence>
<comment type="caution">
    <text evidence="2">The sequence shown here is derived from an EMBL/GenBank/DDBJ whole genome shotgun (WGS) entry which is preliminary data.</text>
</comment>
<dbReference type="EMBL" id="JAZHXI010000003">
    <property type="protein sequence ID" value="KAL2073571.1"/>
    <property type="molecule type" value="Genomic_DNA"/>
</dbReference>
<gene>
    <name evidence="2" type="ORF">VTL71DRAFT_10897</name>
</gene>
<feature type="region of interest" description="Disordered" evidence="1">
    <location>
        <begin position="1"/>
        <end position="32"/>
    </location>
</feature>
<organism evidence="2 3">
    <name type="scientific">Oculimacula yallundae</name>
    <dbReference type="NCBI Taxonomy" id="86028"/>
    <lineage>
        <taxon>Eukaryota</taxon>
        <taxon>Fungi</taxon>
        <taxon>Dikarya</taxon>
        <taxon>Ascomycota</taxon>
        <taxon>Pezizomycotina</taxon>
        <taxon>Leotiomycetes</taxon>
        <taxon>Helotiales</taxon>
        <taxon>Ploettnerulaceae</taxon>
        <taxon>Oculimacula</taxon>
    </lineage>
</organism>
<reference evidence="2 3" key="1">
    <citation type="journal article" date="2024" name="Commun. Biol.">
        <title>Comparative genomic analysis of thermophilic fungi reveals convergent evolutionary adaptations and gene losses.</title>
        <authorList>
            <person name="Steindorff A.S."/>
            <person name="Aguilar-Pontes M.V."/>
            <person name="Robinson A.J."/>
            <person name="Andreopoulos B."/>
            <person name="LaButti K."/>
            <person name="Kuo A."/>
            <person name="Mondo S."/>
            <person name="Riley R."/>
            <person name="Otillar R."/>
            <person name="Haridas S."/>
            <person name="Lipzen A."/>
            <person name="Grimwood J."/>
            <person name="Schmutz J."/>
            <person name="Clum A."/>
            <person name="Reid I.D."/>
            <person name="Moisan M.C."/>
            <person name="Butler G."/>
            <person name="Nguyen T.T.M."/>
            <person name="Dewar K."/>
            <person name="Conant G."/>
            <person name="Drula E."/>
            <person name="Henrissat B."/>
            <person name="Hansel C."/>
            <person name="Singer S."/>
            <person name="Hutchinson M.I."/>
            <person name="de Vries R.P."/>
            <person name="Natvig D.O."/>
            <person name="Powell A.J."/>
            <person name="Tsang A."/>
            <person name="Grigoriev I.V."/>
        </authorList>
    </citation>
    <scope>NUCLEOTIDE SEQUENCE [LARGE SCALE GENOMIC DNA]</scope>
    <source>
        <strain evidence="2 3">CBS 494.80</strain>
    </source>
</reference>